<evidence type="ECO:0000256" key="3">
    <source>
        <dbReference type="ARBA" id="ARBA00022490"/>
    </source>
</evidence>
<dbReference type="GO" id="GO:0030286">
    <property type="term" value="C:dynein complex"/>
    <property type="evidence" value="ECO:0007669"/>
    <property type="project" value="UniProtKB-KW"/>
</dbReference>
<evidence type="ECO:0000256" key="14">
    <source>
        <dbReference type="SAM" id="Coils"/>
    </source>
</evidence>
<dbReference type="InterPro" id="IPR013602">
    <property type="entry name" value="Dynein_heavy_linker"/>
</dbReference>
<evidence type="ECO:0000256" key="4">
    <source>
        <dbReference type="ARBA" id="ARBA00022701"/>
    </source>
</evidence>
<dbReference type="InterPro" id="IPR042222">
    <property type="entry name" value="Dynein_2_N"/>
</dbReference>
<dbReference type="FunFam" id="3.20.180.20:FF:000001">
    <property type="entry name" value="Dynein axonemal heavy chain 5"/>
    <property type="match status" value="1"/>
</dbReference>
<dbReference type="Proteomes" id="UP000386466">
    <property type="component" value="Unassembled WGS sequence"/>
</dbReference>
<evidence type="ECO:0000256" key="5">
    <source>
        <dbReference type="ARBA" id="ARBA00022737"/>
    </source>
</evidence>
<evidence type="ECO:0000256" key="13">
    <source>
        <dbReference type="ARBA" id="ARBA00023273"/>
    </source>
</evidence>
<keyword evidence="4" id="KW-0493">Microtubule</keyword>
<evidence type="ECO:0000256" key="1">
    <source>
        <dbReference type="ARBA" id="ARBA00004430"/>
    </source>
</evidence>
<feature type="domain" description="Dynein heavy chain linker" evidence="16">
    <location>
        <begin position="656"/>
        <end position="799"/>
    </location>
</feature>
<feature type="domain" description="Dynein heavy chain tail" evidence="15">
    <location>
        <begin position="2"/>
        <end position="154"/>
    </location>
</feature>
<dbReference type="PANTHER" id="PTHR45703:SF4">
    <property type="entry name" value="DYNEIN AXONEMAL HEAVY CHAIN 17"/>
    <property type="match status" value="1"/>
</dbReference>
<keyword evidence="7" id="KW-0067">ATP-binding</keyword>
<dbReference type="Gene3D" id="3.20.180.20">
    <property type="entry name" value="Dynein heavy chain, N-terminal domain 2"/>
    <property type="match status" value="1"/>
</dbReference>
<proteinExistence type="inferred from homology"/>
<dbReference type="Gene3D" id="1.10.287.2620">
    <property type="match status" value="1"/>
</dbReference>
<evidence type="ECO:0000256" key="6">
    <source>
        <dbReference type="ARBA" id="ARBA00022741"/>
    </source>
</evidence>
<dbReference type="FunFam" id="1.20.140.100:FF:000007">
    <property type="entry name" value="Dynein axonemal heavy chain 9"/>
    <property type="match status" value="1"/>
</dbReference>
<keyword evidence="3" id="KW-0963">Cytoplasm</keyword>
<evidence type="ECO:0000256" key="2">
    <source>
        <dbReference type="ARBA" id="ARBA00008887"/>
    </source>
</evidence>
<evidence type="ECO:0000256" key="8">
    <source>
        <dbReference type="ARBA" id="ARBA00023017"/>
    </source>
</evidence>
<keyword evidence="11" id="KW-0505">Motor protein</keyword>
<evidence type="ECO:0000313" key="17">
    <source>
        <dbReference type="EMBL" id="VFV22672.1"/>
    </source>
</evidence>
<keyword evidence="5" id="KW-0677">Repeat</keyword>
<feature type="domain" description="Dynein heavy chain linker" evidence="16">
    <location>
        <begin position="822"/>
        <end position="1084"/>
    </location>
</feature>
<dbReference type="PANTHER" id="PTHR45703">
    <property type="entry name" value="DYNEIN HEAVY CHAIN"/>
    <property type="match status" value="1"/>
</dbReference>
<keyword evidence="9 14" id="KW-0175">Coiled coil</keyword>
<gene>
    <name evidence="17" type="ORF">LYPA_23C008932</name>
</gene>
<evidence type="ECO:0000256" key="10">
    <source>
        <dbReference type="ARBA" id="ARBA00023069"/>
    </source>
</evidence>
<evidence type="ECO:0000256" key="11">
    <source>
        <dbReference type="ARBA" id="ARBA00023175"/>
    </source>
</evidence>
<keyword evidence="12" id="KW-0206">Cytoskeleton</keyword>
<dbReference type="Gene3D" id="1.20.140.100">
    <property type="entry name" value="Dynein heavy chain, N-terminal domain 2"/>
    <property type="match status" value="1"/>
</dbReference>
<keyword evidence="18" id="KW-1185">Reference proteome</keyword>
<organism evidence="17 18">
    <name type="scientific">Lynx pardinus</name>
    <name type="common">Iberian lynx</name>
    <name type="synonym">Felis pardina</name>
    <dbReference type="NCBI Taxonomy" id="191816"/>
    <lineage>
        <taxon>Eukaryota</taxon>
        <taxon>Metazoa</taxon>
        <taxon>Chordata</taxon>
        <taxon>Craniata</taxon>
        <taxon>Vertebrata</taxon>
        <taxon>Euteleostomi</taxon>
        <taxon>Mammalia</taxon>
        <taxon>Eutheria</taxon>
        <taxon>Laurasiatheria</taxon>
        <taxon>Carnivora</taxon>
        <taxon>Feliformia</taxon>
        <taxon>Felidae</taxon>
        <taxon>Felinae</taxon>
        <taxon>Lynx</taxon>
    </lineage>
</organism>
<dbReference type="GO" id="GO:0005874">
    <property type="term" value="C:microtubule"/>
    <property type="evidence" value="ECO:0007669"/>
    <property type="project" value="UniProtKB-KW"/>
</dbReference>
<keyword evidence="8" id="KW-0243">Dynein</keyword>
<dbReference type="Gene3D" id="1.20.58.1120">
    <property type="match status" value="1"/>
</dbReference>
<name>A0A485MXC2_LYNPA</name>
<dbReference type="InterPro" id="IPR013594">
    <property type="entry name" value="Dynein_heavy_tail"/>
</dbReference>
<accession>A0A485MXC2</accession>
<dbReference type="InterPro" id="IPR026983">
    <property type="entry name" value="DHC"/>
</dbReference>
<keyword evidence="10" id="KW-0969">Cilium</keyword>
<dbReference type="Pfam" id="PF08385">
    <property type="entry name" value="DHC_N1"/>
    <property type="match status" value="1"/>
</dbReference>
<dbReference type="FunFam" id="1.10.287.2620:FF:000004">
    <property type="entry name" value="Dynein axonemal heavy chain 17"/>
    <property type="match status" value="1"/>
</dbReference>
<evidence type="ECO:0000256" key="12">
    <source>
        <dbReference type="ARBA" id="ARBA00023212"/>
    </source>
</evidence>
<evidence type="ECO:0000256" key="7">
    <source>
        <dbReference type="ARBA" id="ARBA00022840"/>
    </source>
</evidence>
<evidence type="ECO:0000313" key="18">
    <source>
        <dbReference type="Proteomes" id="UP000386466"/>
    </source>
</evidence>
<sequence>MSSTEAKLIYQKYDEMMGLLRNYRERTYRQWVAGVDQDCHFNLGQPLIRRDPVTNLIRVNFSKALVAVLREVKYLGFQQQKEIPSSAEDLFSRHETFRKFVGNLELIVGWYNEIKTTVMDVEFPLIKSELEAIDVKLLTAETTLFWNGEGVLEYIQDLREILHNLQNRMQKAKQNIDGISQAMKDWSANPMFERKDNKKEALLDLDGRMVNLNKRYTAVKDAGVKIQAMVMENAELFRADTTSQSWKDYIDYIDDMVLDEFDHFIRKSLNYLMDNMVTDGSVAPLFEVLMQLDEDGLVFNPSLELGPDCGFLMLIEGLINDIYTAAKLIPRLAKNRMSYKADLEDMSDLIETREELSNLVLSAMKEAEEYQDSFERYSYLWMDDPQEFMKNFLIYGRAATLDDLDTRAEEALPKTPPTLAQFQQQIDSYEKLYEEVSKCENARVFNGWLQCDCRPFKQALLNIIKRWGFMFKRHLSEHVVNSLADLEAFMKVARMGLTKPLKEGDYDGLVEVMGHLMKVKERQVATDNMFEPLKQTIELLKTYGEEMPEETHVKLQELPEQWTNTKKLAIQVKQNVAPLQANEVNILRRKCQQFELEQHEFREKFRHEAPFTFTDPDPYKSLNKQQKSIASMESVMDSLCKSGSLFEVTVPDYKQLKACHKEVCLLKELWDMIVMVNTSIDNWKTTKWKHINVEQMDTDCKKFAKDVRSLDKEIKAWDAFVGLDNMVKNTITSLRAVSELQNPAIRDRHWHQLMQATQVKFEMSDETTLADLLQLNLHKYEDEVRNIVDKAVKESGMEKRTPGPSRPLLPAAEGARFCVPWKVLKALDSTWSTMEFEHEPHARTGTMMLKSDEVLVETLEDNQVQLQNLMMSKYLSHFLKEVTSWQQKLSTADSVISIWFEVQRTWSHLESIFIGSEDIRAQLPEDSRRFDGIDLQFKALMEEAVKTPNVVEATNKPGLYDKLENLKKSLAVCEKALAEYLETKRLAFPRFYFVSSADLLDILSNGNNPVEVGRHLAKLFDSLCKLEFRLDDDRKPLKVGLGMHSKEDEYVHFDQECDLSGQVEVWLNRVLDRMRATLRHEIPEAVVTYEEKPREQWIFDYPAQIALTCTQIWWATEVGLAFARLEEGYENAIKDYNKKQMSQLNALITLLIGTLTAGDRMKIMTVCTVDVHARDVVAKMITAKVESSQAFTWQSQLRHRWDEDRRHCFANICDAQIQYSYEYLGNTPRLVITPLTDR</sequence>
<reference evidence="17 18" key="1">
    <citation type="submission" date="2019-01" db="EMBL/GenBank/DDBJ databases">
        <authorList>
            <person name="Alioto T."/>
            <person name="Alioto T."/>
        </authorList>
    </citation>
    <scope>NUCLEOTIDE SEQUENCE [LARGE SCALE GENOMIC DNA]</scope>
</reference>
<comment type="subcellular location">
    <subcellularLocation>
        <location evidence="1">Cytoplasm</location>
        <location evidence="1">Cytoskeleton</location>
        <location evidence="1">Cilium axoneme</location>
    </subcellularLocation>
</comment>
<dbReference type="Pfam" id="PF08393">
    <property type="entry name" value="DHC_N2"/>
    <property type="match status" value="2"/>
</dbReference>
<feature type="coiled-coil region" evidence="14">
    <location>
        <begin position="155"/>
        <end position="189"/>
    </location>
</feature>
<evidence type="ECO:0000256" key="9">
    <source>
        <dbReference type="ARBA" id="ARBA00023054"/>
    </source>
</evidence>
<dbReference type="GO" id="GO:0007018">
    <property type="term" value="P:microtubule-based movement"/>
    <property type="evidence" value="ECO:0007669"/>
    <property type="project" value="InterPro"/>
</dbReference>
<comment type="similarity">
    <text evidence="2">Belongs to the dynein heavy chain family.</text>
</comment>
<protein>
    <submittedName>
        <fullName evidence="17">Dynein heavy chain axonemal</fullName>
    </submittedName>
</protein>
<dbReference type="AlphaFoldDB" id="A0A485MXC2"/>
<dbReference type="EMBL" id="CAAGRJ010004686">
    <property type="protein sequence ID" value="VFV22672.1"/>
    <property type="molecule type" value="Genomic_DNA"/>
</dbReference>
<dbReference type="GO" id="GO:0005930">
    <property type="term" value="C:axoneme"/>
    <property type="evidence" value="ECO:0007669"/>
    <property type="project" value="UniProtKB-SubCell"/>
</dbReference>
<dbReference type="InterPro" id="IPR042228">
    <property type="entry name" value="Dynein_linker_3"/>
</dbReference>
<keyword evidence="13" id="KW-0966">Cell projection</keyword>
<dbReference type="GO" id="GO:0045505">
    <property type="term" value="F:dynein intermediate chain binding"/>
    <property type="evidence" value="ECO:0007669"/>
    <property type="project" value="InterPro"/>
</dbReference>
<evidence type="ECO:0000259" key="16">
    <source>
        <dbReference type="Pfam" id="PF08393"/>
    </source>
</evidence>
<dbReference type="GO" id="GO:0051959">
    <property type="term" value="F:dynein light intermediate chain binding"/>
    <property type="evidence" value="ECO:0007669"/>
    <property type="project" value="InterPro"/>
</dbReference>
<dbReference type="GO" id="GO:0005524">
    <property type="term" value="F:ATP binding"/>
    <property type="evidence" value="ECO:0007669"/>
    <property type="project" value="UniProtKB-KW"/>
</dbReference>
<dbReference type="FunFam" id="1.20.58.1120:FF:000002">
    <property type="entry name" value="Dynein heavy chain 9, axonemal"/>
    <property type="match status" value="1"/>
</dbReference>
<evidence type="ECO:0000259" key="15">
    <source>
        <dbReference type="Pfam" id="PF08385"/>
    </source>
</evidence>
<keyword evidence="6" id="KW-0547">Nucleotide-binding</keyword>